<dbReference type="Proteomes" id="UP001178507">
    <property type="component" value="Unassembled WGS sequence"/>
</dbReference>
<sequence>MPRLYEMLRLHQMEAYSVTTTALKEDYTLPTAPANHVALYFTLTEEEHATFDEIGYASLTGALRAPCYDKINLFNTRAEALVYFFCCQCLCMGFDTAREPVRRLKEAAQ</sequence>
<comment type="caution">
    <text evidence="1">The sequence shown here is derived from an EMBL/GenBank/DDBJ whole genome shotgun (WGS) entry which is preliminary data.</text>
</comment>
<evidence type="ECO:0000313" key="1">
    <source>
        <dbReference type="EMBL" id="CAJ1401267.1"/>
    </source>
</evidence>
<gene>
    <name evidence="1" type="ORF">EVOR1521_LOCUS24452</name>
</gene>
<dbReference type="EMBL" id="CAUJNA010003406">
    <property type="protein sequence ID" value="CAJ1401267.1"/>
    <property type="molecule type" value="Genomic_DNA"/>
</dbReference>
<name>A0AA36J7X1_9DINO</name>
<proteinExistence type="predicted"/>
<reference evidence="1" key="1">
    <citation type="submission" date="2023-08" db="EMBL/GenBank/DDBJ databases">
        <authorList>
            <person name="Chen Y."/>
            <person name="Shah S."/>
            <person name="Dougan E. K."/>
            <person name="Thang M."/>
            <person name="Chan C."/>
        </authorList>
    </citation>
    <scope>NUCLEOTIDE SEQUENCE</scope>
</reference>
<evidence type="ECO:0000313" key="2">
    <source>
        <dbReference type="Proteomes" id="UP001178507"/>
    </source>
</evidence>
<dbReference type="AlphaFoldDB" id="A0AA36J7X1"/>
<accession>A0AA36J7X1</accession>
<protein>
    <submittedName>
        <fullName evidence="1">Uncharacterized protein</fullName>
    </submittedName>
</protein>
<organism evidence="1 2">
    <name type="scientific">Effrenium voratum</name>
    <dbReference type="NCBI Taxonomy" id="2562239"/>
    <lineage>
        <taxon>Eukaryota</taxon>
        <taxon>Sar</taxon>
        <taxon>Alveolata</taxon>
        <taxon>Dinophyceae</taxon>
        <taxon>Suessiales</taxon>
        <taxon>Symbiodiniaceae</taxon>
        <taxon>Effrenium</taxon>
    </lineage>
</organism>
<keyword evidence="2" id="KW-1185">Reference proteome</keyword>